<feature type="domain" description="Enoyl reductase (ER)" evidence="4">
    <location>
        <begin position="22"/>
        <end position="357"/>
    </location>
</feature>
<dbReference type="InterPro" id="IPR013154">
    <property type="entry name" value="ADH-like_N"/>
</dbReference>
<dbReference type="InterPro" id="IPR013149">
    <property type="entry name" value="ADH-like_C"/>
</dbReference>
<dbReference type="CDD" id="cd08249">
    <property type="entry name" value="enoyl_reductase_like"/>
    <property type="match status" value="1"/>
</dbReference>
<comment type="similarity">
    <text evidence="1">Belongs to the zinc-containing alcohol dehydrogenase family.</text>
</comment>
<dbReference type="SMART" id="SM00829">
    <property type="entry name" value="PKS_ER"/>
    <property type="match status" value="1"/>
</dbReference>
<dbReference type="SUPFAM" id="SSF50129">
    <property type="entry name" value="GroES-like"/>
    <property type="match status" value="1"/>
</dbReference>
<dbReference type="AlphaFoldDB" id="A0A4V1XC45"/>
<keyword evidence="3" id="KW-0560">Oxidoreductase</keyword>
<evidence type="ECO:0000259" key="4">
    <source>
        <dbReference type="SMART" id="SM00829"/>
    </source>
</evidence>
<dbReference type="STRING" id="155417.A0A4V1XC45"/>
<evidence type="ECO:0000256" key="2">
    <source>
        <dbReference type="ARBA" id="ARBA00022857"/>
    </source>
</evidence>
<comment type="caution">
    <text evidence="5">The sequence shown here is derived from an EMBL/GenBank/DDBJ whole genome shotgun (WGS) entry which is preliminary data.</text>
</comment>
<evidence type="ECO:0000256" key="3">
    <source>
        <dbReference type="ARBA" id="ARBA00023002"/>
    </source>
</evidence>
<dbReference type="Gene3D" id="3.90.180.10">
    <property type="entry name" value="Medium-chain alcohol dehydrogenases, catalytic domain"/>
    <property type="match status" value="1"/>
</dbReference>
<dbReference type="Proteomes" id="UP000293360">
    <property type="component" value="Unassembled WGS sequence"/>
</dbReference>
<dbReference type="InterPro" id="IPR036291">
    <property type="entry name" value="NAD(P)-bd_dom_sf"/>
</dbReference>
<dbReference type="SUPFAM" id="SSF51735">
    <property type="entry name" value="NAD(P)-binding Rossmann-fold domains"/>
    <property type="match status" value="1"/>
</dbReference>
<dbReference type="EMBL" id="QJNU01000062">
    <property type="protein sequence ID" value="RYP08469.1"/>
    <property type="molecule type" value="Genomic_DNA"/>
</dbReference>
<dbReference type="PANTHER" id="PTHR45348:SF6">
    <property type="entry name" value="TRANS-ENOYL REDUCTASE APDC"/>
    <property type="match status" value="1"/>
</dbReference>
<protein>
    <recommendedName>
        <fullName evidence="4">Enoyl reductase (ER) domain-containing protein</fullName>
    </recommendedName>
</protein>
<keyword evidence="2" id="KW-0521">NADP</keyword>
<reference evidence="5 6" key="1">
    <citation type="submission" date="2018-06" db="EMBL/GenBank/DDBJ databases">
        <title>Complete Genomes of Monosporascus.</title>
        <authorList>
            <person name="Robinson A.J."/>
            <person name="Natvig D.O."/>
        </authorList>
    </citation>
    <scope>NUCLEOTIDE SEQUENCE [LARGE SCALE GENOMIC DNA]</scope>
    <source>
        <strain evidence="5 6">CBS 110550</strain>
    </source>
</reference>
<dbReference type="GO" id="GO:0016651">
    <property type="term" value="F:oxidoreductase activity, acting on NAD(P)H"/>
    <property type="evidence" value="ECO:0007669"/>
    <property type="project" value="InterPro"/>
</dbReference>
<accession>A0A4V1XC45</accession>
<sequence length="362" mass="38313">MTLRGAIPSTRRAITEDADGKGKIVNIPVPDLIPGTVLIKTKAVALNPGDYKIGAAFPAPGAVVGHDFAGTIVAIANGTETDLRPGDMVCGVSNGSDPGTPENGAFASYLRTFAPQVMRLASTSNTSIEQAATLGLALATCTLVFWGADALDLPATPEQPAQTRQPILVYGGSTATGTIAIQLLRLSGFEPIATCSPRNFDLARARGATAVFDYADPATPAAIKKHTGDRLKYVLDCISDEHSVDMCYAAMARVGGRYTSLEVVPDELLAKRRAIKASFVMAFEISGYGTHFPGSYAKPADLSKRELGVRFFPMYQRLLSEGKLRTHPTQRLEDGLESVLDGLALLKSGSVSGKKLVVFLPD</sequence>
<organism evidence="5 6">
    <name type="scientific">Monosporascus ibericus</name>
    <dbReference type="NCBI Taxonomy" id="155417"/>
    <lineage>
        <taxon>Eukaryota</taxon>
        <taxon>Fungi</taxon>
        <taxon>Dikarya</taxon>
        <taxon>Ascomycota</taxon>
        <taxon>Pezizomycotina</taxon>
        <taxon>Sordariomycetes</taxon>
        <taxon>Xylariomycetidae</taxon>
        <taxon>Xylariales</taxon>
        <taxon>Xylariales incertae sedis</taxon>
        <taxon>Monosporascus</taxon>
    </lineage>
</organism>
<dbReference type="PANTHER" id="PTHR45348">
    <property type="entry name" value="HYPOTHETICAL OXIDOREDUCTASE (EUROFUNG)"/>
    <property type="match status" value="1"/>
</dbReference>
<dbReference type="Gene3D" id="3.40.50.720">
    <property type="entry name" value="NAD(P)-binding Rossmann-like Domain"/>
    <property type="match status" value="1"/>
</dbReference>
<evidence type="ECO:0000313" key="5">
    <source>
        <dbReference type="EMBL" id="RYP08469.1"/>
    </source>
</evidence>
<evidence type="ECO:0000313" key="6">
    <source>
        <dbReference type="Proteomes" id="UP000293360"/>
    </source>
</evidence>
<dbReference type="InterPro" id="IPR020843">
    <property type="entry name" value="ER"/>
</dbReference>
<evidence type="ECO:0000256" key="1">
    <source>
        <dbReference type="ARBA" id="ARBA00008072"/>
    </source>
</evidence>
<dbReference type="Pfam" id="PF08240">
    <property type="entry name" value="ADH_N"/>
    <property type="match status" value="1"/>
</dbReference>
<dbReference type="InterPro" id="IPR011032">
    <property type="entry name" value="GroES-like_sf"/>
</dbReference>
<keyword evidence="6" id="KW-1185">Reference proteome</keyword>
<dbReference type="OrthoDB" id="48317at2759"/>
<dbReference type="InterPro" id="IPR047122">
    <property type="entry name" value="Trans-enoyl_RdTase-like"/>
</dbReference>
<proteinExistence type="inferred from homology"/>
<name>A0A4V1XC45_9PEZI</name>
<dbReference type="Pfam" id="PF00107">
    <property type="entry name" value="ADH_zinc_N"/>
    <property type="match status" value="1"/>
</dbReference>
<gene>
    <name evidence="5" type="ORF">DL764_001895</name>
</gene>